<dbReference type="AlphaFoldDB" id="A0AAD8TYA9"/>
<evidence type="ECO:0000256" key="1">
    <source>
        <dbReference type="SAM" id="MobiDB-lite"/>
    </source>
</evidence>
<dbReference type="InterPro" id="IPR001810">
    <property type="entry name" value="F-box_dom"/>
</dbReference>
<sequence>MAPETAAALPEDVLAEVLRRLPPHVLAASRRVCRAWRDTIDARLRRHLLSQSVSGIFINYTMRRHGFSKFFSRPSTGPAIRGGLDFLLCDGVKVADHCNGLLLCDDGERDYVVNPATRRWARLPRRPQRQMPGFGQSACLAFEPAVSPHYEVFLMPRLPAAGESNDNDDALLRSEWPPASYSLHVFSSVADLWDERTFLREGEVAGIVAATVLDLQYYRYHAIYWRSNLYIIHSQHVYLTRLKTGDTKRRSKSRDAAPAWATPQPNSQPSTAGRRHHREGKEERT</sequence>
<organism evidence="3 4">
    <name type="scientific">Lolium multiflorum</name>
    <name type="common">Italian ryegrass</name>
    <name type="synonym">Lolium perenne subsp. multiflorum</name>
    <dbReference type="NCBI Taxonomy" id="4521"/>
    <lineage>
        <taxon>Eukaryota</taxon>
        <taxon>Viridiplantae</taxon>
        <taxon>Streptophyta</taxon>
        <taxon>Embryophyta</taxon>
        <taxon>Tracheophyta</taxon>
        <taxon>Spermatophyta</taxon>
        <taxon>Magnoliopsida</taxon>
        <taxon>Liliopsida</taxon>
        <taxon>Poales</taxon>
        <taxon>Poaceae</taxon>
        <taxon>BOP clade</taxon>
        <taxon>Pooideae</taxon>
        <taxon>Poodae</taxon>
        <taxon>Poeae</taxon>
        <taxon>Poeae Chloroplast Group 2 (Poeae type)</taxon>
        <taxon>Loliodinae</taxon>
        <taxon>Loliinae</taxon>
        <taxon>Lolium</taxon>
    </lineage>
</organism>
<dbReference type="Pfam" id="PF00646">
    <property type="entry name" value="F-box"/>
    <property type="match status" value="1"/>
</dbReference>
<dbReference type="SMART" id="SM00256">
    <property type="entry name" value="FBOX"/>
    <property type="match status" value="1"/>
</dbReference>
<dbReference type="EMBL" id="JAUUTY010000001">
    <property type="protein sequence ID" value="KAK1696411.1"/>
    <property type="molecule type" value="Genomic_DNA"/>
</dbReference>
<protein>
    <recommendedName>
        <fullName evidence="2">F-box domain-containing protein</fullName>
    </recommendedName>
</protein>
<gene>
    <name evidence="3" type="ORF">QYE76_013108</name>
</gene>
<dbReference type="InterPro" id="IPR036047">
    <property type="entry name" value="F-box-like_dom_sf"/>
</dbReference>
<accession>A0AAD8TYA9</accession>
<evidence type="ECO:0000259" key="2">
    <source>
        <dbReference type="PROSITE" id="PS50181"/>
    </source>
</evidence>
<dbReference type="PROSITE" id="PS50181">
    <property type="entry name" value="FBOX"/>
    <property type="match status" value="1"/>
</dbReference>
<dbReference type="Gene3D" id="1.20.1280.50">
    <property type="match status" value="1"/>
</dbReference>
<proteinExistence type="predicted"/>
<dbReference type="SUPFAM" id="SSF81383">
    <property type="entry name" value="F-box domain"/>
    <property type="match status" value="1"/>
</dbReference>
<evidence type="ECO:0000313" key="4">
    <source>
        <dbReference type="Proteomes" id="UP001231189"/>
    </source>
</evidence>
<name>A0AAD8TYA9_LOLMU</name>
<feature type="domain" description="F-box" evidence="2">
    <location>
        <begin position="3"/>
        <end position="48"/>
    </location>
</feature>
<reference evidence="3" key="1">
    <citation type="submission" date="2023-07" db="EMBL/GenBank/DDBJ databases">
        <title>A chromosome-level genome assembly of Lolium multiflorum.</title>
        <authorList>
            <person name="Chen Y."/>
            <person name="Copetti D."/>
            <person name="Kolliker R."/>
            <person name="Studer B."/>
        </authorList>
    </citation>
    <scope>NUCLEOTIDE SEQUENCE</scope>
    <source>
        <strain evidence="3">02402/16</strain>
        <tissue evidence="3">Leaf</tissue>
    </source>
</reference>
<feature type="region of interest" description="Disordered" evidence="1">
    <location>
        <begin position="243"/>
        <end position="285"/>
    </location>
</feature>
<comment type="caution">
    <text evidence="3">The sequence shown here is derived from an EMBL/GenBank/DDBJ whole genome shotgun (WGS) entry which is preliminary data.</text>
</comment>
<keyword evidence="4" id="KW-1185">Reference proteome</keyword>
<dbReference type="PANTHER" id="PTHR34591:SF22">
    <property type="entry name" value="F-BOX DOMAIN-CONTAINING PROTEIN"/>
    <property type="match status" value="1"/>
</dbReference>
<dbReference type="PANTHER" id="PTHR34591">
    <property type="entry name" value="OS03G0653100 PROTEIN-RELATED"/>
    <property type="match status" value="1"/>
</dbReference>
<evidence type="ECO:0000313" key="3">
    <source>
        <dbReference type="EMBL" id="KAK1696411.1"/>
    </source>
</evidence>
<dbReference type="Proteomes" id="UP001231189">
    <property type="component" value="Unassembled WGS sequence"/>
</dbReference>